<keyword evidence="4" id="KW-0328">Glycosyltransferase</keyword>
<reference evidence="9" key="1">
    <citation type="submission" date="2019-05" db="EMBL/GenBank/DDBJ databases">
        <authorList>
            <person name="Piombo E."/>
        </authorList>
    </citation>
    <scope>NUCLEOTIDE SEQUENCE</scope>
    <source>
        <strain evidence="9">C2S</strain>
    </source>
</reference>
<feature type="transmembrane region" description="Helical" evidence="7">
    <location>
        <begin position="30"/>
        <end position="46"/>
    </location>
</feature>
<dbReference type="EMBL" id="CABFJX010000018">
    <property type="protein sequence ID" value="VTT58361.1"/>
    <property type="molecule type" value="Genomic_DNA"/>
</dbReference>
<dbReference type="GO" id="GO:0050501">
    <property type="term" value="F:hyaluronan synthase activity"/>
    <property type="evidence" value="ECO:0007669"/>
    <property type="project" value="TreeGrafter"/>
</dbReference>
<evidence type="ECO:0000256" key="4">
    <source>
        <dbReference type="ARBA" id="ARBA00022676"/>
    </source>
</evidence>
<dbReference type="PANTHER" id="PTHR22913:SF12">
    <property type="entry name" value="MANNURONAN SYNTHASE"/>
    <property type="match status" value="1"/>
</dbReference>
<evidence type="ECO:0000256" key="7">
    <source>
        <dbReference type="SAM" id="Phobius"/>
    </source>
</evidence>
<dbReference type="InterPro" id="IPR029044">
    <property type="entry name" value="Nucleotide-diphossugar_trans"/>
</dbReference>
<dbReference type="SUPFAM" id="SSF53448">
    <property type="entry name" value="Nucleotide-diphospho-sugar transferases"/>
    <property type="match status" value="1"/>
</dbReference>
<keyword evidence="6 7" id="KW-0472">Membrane</keyword>
<dbReference type="Pfam" id="PF13632">
    <property type="entry name" value="Glyco_trans_2_3"/>
    <property type="match status" value="1"/>
</dbReference>
<keyword evidence="7" id="KW-0812">Transmembrane</keyword>
<accession>A0A9Q9U5J0</accession>
<organism evidence="9 10">
    <name type="scientific">Fusarium fujikuroi</name>
    <name type="common">Bakanae and foot rot disease fungus</name>
    <name type="synonym">Gibberella fujikuroi</name>
    <dbReference type="NCBI Taxonomy" id="5127"/>
    <lineage>
        <taxon>Eukaryota</taxon>
        <taxon>Fungi</taxon>
        <taxon>Dikarya</taxon>
        <taxon>Ascomycota</taxon>
        <taxon>Pezizomycotina</taxon>
        <taxon>Sordariomycetes</taxon>
        <taxon>Hypocreomycetidae</taxon>
        <taxon>Hypocreales</taxon>
        <taxon>Nectriaceae</taxon>
        <taxon>Fusarium</taxon>
        <taxon>Fusarium fujikuroi species complex</taxon>
    </lineage>
</organism>
<keyword evidence="7" id="KW-1133">Transmembrane helix</keyword>
<gene>
    <name evidence="9" type="ORF">C2S_13852</name>
</gene>
<dbReference type="Gene3D" id="3.90.550.10">
    <property type="entry name" value="Spore Coat Polysaccharide Biosynthesis Protein SpsA, Chain A"/>
    <property type="match status" value="1"/>
</dbReference>
<evidence type="ECO:0000256" key="5">
    <source>
        <dbReference type="ARBA" id="ARBA00022679"/>
    </source>
</evidence>
<evidence type="ECO:0000256" key="1">
    <source>
        <dbReference type="ARBA" id="ARBA00004236"/>
    </source>
</evidence>
<evidence type="ECO:0000313" key="9">
    <source>
        <dbReference type="EMBL" id="VTT58361.1"/>
    </source>
</evidence>
<feature type="transmembrane region" description="Helical" evidence="7">
    <location>
        <begin position="555"/>
        <end position="576"/>
    </location>
</feature>
<protein>
    <recommendedName>
        <fullName evidence="8">Glycosyltransferase 2-like domain-containing protein</fullName>
    </recommendedName>
</protein>
<name>A0A9Q9U5J0_FUSFU</name>
<dbReference type="Proteomes" id="UP000760494">
    <property type="component" value="Unassembled WGS sequence"/>
</dbReference>
<evidence type="ECO:0000256" key="2">
    <source>
        <dbReference type="ARBA" id="ARBA00006782"/>
    </source>
</evidence>
<evidence type="ECO:0000256" key="6">
    <source>
        <dbReference type="ARBA" id="ARBA00023136"/>
    </source>
</evidence>
<sequence>MGTVESIDSRTQMAFTNVSQGRHLSILKQLLNFTGCLMIIPAFYLATIQTLYPMTIDILFGIILTECNRFANERRRISFYSTFQRENNLKRQNLGFMMKETVTKLDCLSAVVGYREDPALFTRALESYKAAHGQAFMLVGIDGSDAEDGDMVDVFEKVFSTLQSALLIRRQVYPSQSRIIHIKEPLGNIAEQLYNKHLAIQHEKGREINESESNKAVIQQCMSIARVILDQQGCLIDEPDGIRHICLVQQHMHKKGIMFTTFIFSLVIAEMLGIEFMWSSDSDTIVLEDTLERTISTIAGDSTIGGASSGLTVHNGDDTVVTRLAATVYWAELYLTRSTPACTATSDCQSGPCTAFRLSALSSILMPWYMQKVFGKRMIVNEDRHLTTNLLVRGWGVVFASDVLTATETPTTVTRWLRQQVRWARATHIESLLIPRVYGMSHPMAFFAAARREFGPLVVAVAVLSYFLTSHKLLYFSYPDLFLRIGITTIYNILRNPDRLRLALCWYVVPGMFFYNIPLPAIHIWSLVTMTADTWGTAMRASTEISKKDSSRKKWFETGFFVVWMGIVGGTVARWLANEFGLNQGQTLVSMLCGIWLASLCSWKATIESQ</sequence>
<dbReference type="PANTHER" id="PTHR22913">
    <property type="entry name" value="HYALURONAN SYNTHASE"/>
    <property type="match status" value="1"/>
</dbReference>
<dbReference type="AlphaFoldDB" id="A0A9Q9U5J0"/>
<evidence type="ECO:0000313" key="10">
    <source>
        <dbReference type="Proteomes" id="UP000760494"/>
    </source>
</evidence>
<feature type="transmembrane region" description="Helical" evidence="7">
    <location>
        <begin position="499"/>
        <end position="517"/>
    </location>
</feature>
<dbReference type="InterPro" id="IPR001173">
    <property type="entry name" value="Glyco_trans_2-like"/>
</dbReference>
<comment type="similarity">
    <text evidence="2">Belongs to the NodC/HAS family.</text>
</comment>
<dbReference type="GO" id="GO:0005886">
    <property type="term" value="C:plasma membrane"/>
    <property type="evidence" value="ECO:0007669"/>
    <property type="project" value="UniProtKB-SubCell"/>
</dbReference>
<evidence type="ECO:0000259" key="8">
    <source>
        <dbReference type="Pfam" id="PF13632"/>
    </source>
</evidence>
<evidence type="ECO:0000256" key="3">
    <source>
        <dbReference type="ARBA" id="ARBA00022475"/>
    </source>
</evidence>
<keyword evidence="5" id="KW-0808">Transferase</keyword>
<dbReference type="GO" id="GO:0085029">
    <property type="term" value="P:extracellular matrix assembly"/>
    <property type="evidence" value="ECO:0007669"/>
    <property type="project" value="TreeGrafter"/>
</dbReference>
<feature type="transmembrane region" description="Helical" evidence="7">
    <location>
        <begin position="454"/>
        <end position="478"/>
    </location>
</feature>
<dbReference type="GO" id="GO:0030213">
    <property type="term" value="P:hyaluronan biosynthetic process"/>
    <property type="evidence" value="ECO:0007669"/>
    <property type="project" value="TreeGrafter"/>
</dbReference>
<proteinExistence type="inferred from homology"/>
<comment type="subcellular location">
    <subcellularLocation>
        <location evidence="1">Cell membrane</location>
    </subcellularLocation>
</comment>
<feature type="domain" description="Glycosyltransferase 2-like" evidence="8">
    <location>
        <begin position="281"/>
        <end position="476"/>
    </location>
</feature>
<keyword evidence="3" id="KW-1003">Cell membrane</keyword>
<comment type="caution">
    <text evidence="9">The sequence shown here is derived from an EMBL/GenBank/DDBJ whole genome shotgun (WGS) entry which is preliminary data.</text>
</comment>